<keyword evidence="2" id="KW-0472">Membrane</keyword>
<name>A0A8J2VLM8_9BACL</name>
<organism evidence="4 5">
    <name type="scientific">Pullulanibacillus camelliae</name>
    <dbReference type="NCBI Taxonomy" id="1707096"/>
    <lineage>
        <taxon>Bacteria</taxon>
        <taxon>Bacillati</taxon>
        <taxon>Bacillota</taxon>
        <taxon>Bacilli</taxon>
        <taxon>Bacillales</taxon>
        <taxon>Sporolactobacillaceae</taxon>
        <taxon>Pullulanibacillus</taxon>
    </lineage>
</organism>
<keyword evidence="2" id="KW-1133">Transmembrane helix</keyword>
<feature type="transmembrane region" description="Helical" evidence="2">
    <location>
        <begin position="6"/>
        <end position="35"/>
    </location>
</feature>
<dbReference type="PROSITE" id="PS01123">
    <property type="entry name" value="TNASE_1"/>
    <property type="match status" value="1"/>
</dbReference>
<dbReference type="GO" id="GO:0003676">
    <property type="term" value="F:nucleic acid binding"/>
    <property type="evidence" value="ECO:0007669"/>
    <property type="project" value="InterPro"/>
</dbReference>
<keyword evidence="5" id="KW-1185">Reference proteome</keyword>
<dbReference type="InterPro" id="IPR035437">
    <property type="entry name" value="SNase_OB-fold_sf"/>
</dbReference>
<feature type="domain" description="TNase-like" evidence="3">
    <location>
        <begin position="129"/>
        <end position="265"/>
    </location>
</feature>
<feature type="transmembrane region" description="Helical" evidence="2">
    <location>
        <begin position="47"/>
        <end position="69"/>
    </location>
</feature>
<dbReference type="RefSeq" id="WP_188689332.1">
    <property type="nucleotide sequence ID" value="NZ_BMIR01000002.1"/>
</dbReference>
<sequence>MRIVVGMIMLILFLILLFKFPLILIGLGLLIWGVYELTINKKLKAKSLMPLIVLMIGLGVGISGIAVAASGSSNSHKVSSTKQHKAHQKTESVQTTSTKAKPSNSDKTTPVKQASTKQSKDKKTSIPSYLVTATVSKDVDGDTIHVNLKGKDEPVRMLLIDTPETHDARKPVEPYGPQASKYAQEKLPVGKKIYLQLGKKGAERDKYNRLLAYVYLTPKDMYNLDVVKKGLARVAYVYEPNTAYLSDLKAAQDEAKSKHLGIWSMAGYVSKNGYSLTKSCSWAKSNGYSTAGCSAATQTKKSSTRSTATLTTQTKQAVTKSSPKTRTQTASTVKKHSTPTKKSSTPPTVTGSLDVSHGQMASVTVKTSPGTSGTIAVYYNSGPSTAQGLTNKTAGSDGTITWTWKVGTRTSPGRYKVEIHVAGKSINKTLVVH</sequence>
<dbReference type="EMBL" id="BMIR01000002">
    <property type="protein sequence ID" value="GGE31278.1"/>
    <property type="molecule type" value="Genomic_DNA"/>
</dbReference>
<evidence type="ECO:0000313" key="4">
    <source>
        <dbReference type="EMBL" id="GGE31278.1"/>
    </source>
</evidence>
<feature type="compositionally biased region" description="Low complexity" evidence="1">
    <location>
        <begin position="302"/>
        <end position="320"/>
    </location>
</feature>
<dbReference type="InterPro" id="IPR002071">
    <property type="entry name" value="Thermonucl_AS"/>
</dbReference>
<feature type="compositionally biased region" description="Polar residues" evidence="1">
    <location>
        <begin position="91"/>
        <end position="117"/>
    </location>
</feature>
<reference evidence="4" key="2">
    <citation type="submission" date="2020-09" db="EMBL/GenBank/DDBJ databases">
        <authorList>
            <person name="Sun Q."/>
            <person name="Zhou Y."/>
        </authorList>
    </citation>
    <scope>NUCLEOTIDE SEQUENCE</scope>
    <source>
        <strain evidence="4">CGMCC 1.15371</strain>
    </source>
</reference>
<dbReference type="CDD" id="cd00175">
    <property type="entry name" value="SNc"/>
    <property type="match status" value="1"/>
</dbReference>
<dbReference type="InterPro" id="IPR016071">
    <property type="entry name" value="Staphylococal_nuclease_OB-fold"/>
</dbReference>
<evidence type="ECO:0000259" key="3">
    <source>
        <dbReference type="PROSITE" id="PS50830"/>
    </source>
</evidence>
<dbReference type="AlphaFoldDB" id="A0A8J2VLM8"/>
<gene>
    <name evidence="4" type="ORF">GCM10011391_07440</name>
</gene>
<proteinExistence type="predicted"/>
<comment type="caution">
    <text evidence="4">The sequence shown here is derived from an EMBL/GenBank/DDBJ whole genome shotgun (WGS) entry which is preliminary data.</text>
</comment>
<feature type="compositionally biased region" description="Polar residues" evidence="1">
    <location>
        <begin position="321"/>
        <end position="330"/>
    </location>
</feature>
<feature type="region of interest" description="Disordered" evidence="1">
    <location>
        <begin position="302"/>
        <end position="354"/>
    </location>
</feature>
<evidence type="ECO:0000313" key="5">
    <source>
        <dbReference type="Proteomes" id="UP000628775"/>
    </source>
</evidence>
<evidence type="ECO:0000256" key="1">
    <source>
        <dbReference type="SAM" id="MobiDB-lite"/>
    </source>
</evidence>
<keyword evidence="2" id="KW-0812">Transmembrane</keyword>
<accession>A0A8J2VLM8</accession>
<dbReference type="SMART" id="SM00318">
    <property type="entry name" value="SNc"/>
    <property type="match status" value="1"/>
</dbReference>
<dbReference type="SUPFAM" id="SSF50199">
    <property type="entry name" value="Staphylococcal nuclease"/>
    <property type="match status" value="1"/>
</dbReference>
<dbReference type="PROSITE" id="PS50830">
    <property type="entry name" value="TNASE_3"/>
    <property type="match status" value="1"/>
</dbReference>
<dbReference type="Gene3D" id="2.40.50.90">
    <property type="match status" value="1"/>
</dbReference>
<feature type="compositionally biased region" description="Low complexity" evidence="1">
    <location>
        <begin position="340"/>
        <end position="350"/>
    </location>
</feature>
<dbReference type="GO" id="GO:0004518">
    <property type="term" value="F:nuclease activity"/>
    <property type="evidence" value="ECO:0007669"/>
    <property type="project" value="InterPro"/>
</dbReference>
<evidence type="ECO:0000256" key="2">
    <source>
        <dbReference type="SAM" id="Phobius"/>
    </source>
</evidence>
<reference evidence="4" key="1">
    <citation type="journal article" date="2014" name="Int. J. Syst. Evol. Microbiol.">
        <title>Complete genome sequence of Corynebacterium casei LMG S-19264T (=DSM 44701T), isolated from a smear-ripened cheese.</title>
        <authorList>
            <consortium name="US DOE Joint Genome Institute (JGI-PGF)"/>
            <person name="Walter F."/>
            <person name="Albersmeier A."/>
            <person name="Kalinowski J."/>
            <person name="Ruckert C."/>
        </authorList>
    </citation>
    <scope>NUCLEOTIDE SEQUENCE</scope>
    <source>
        <strain evidence="4">CGMCC 1.15371</strain>
    </source>
</reference>
<protein>
    <recommendedName>
        <fullName evidence="3">TNase-like domain-containing protein</fullName>
    </recommendedName>
</protein>
<dbReference type="Proteomes" id="UP000628775">
    <property type="component" value="Unassembled WGS sequence"/>
</dbReference>
<feature type="region of interest" description="Disordered" evidence="1">
    <location>
        <begin position="76"/>
        <end position="123"/>
    </location>
</feature>
<dbReference type="Pfam" id="PF00565">
    <property type="entry name" value="SNase"/>
    <property type="match status" value="1"/>
</dbReference>